<reference evidence="10" key="1">
    <citation type="journal article" date="2020" name="Stud. Mycol.">
        <title>101 Dothideomycetes genomes: a test case for predicting lifestyles and emergence of pathogens.</title>
        <authorList>
            <person name="Haridas S."/>
            <person name="Albert R."/>
            <person name="Binder M."/>
            <person name="Bloem J."/>
            <person name="Labutti K."/>
            <person name="Salamov A."/>
            <person name="Andreopoulos B."/>
            <person name="Baker S."/>
            <person name="Barry K."/>
            <person name="Bills G."/>
            <person name="Bluhm B."/>
            <person name="Cannon C."/>
            <person name="Castanera R."/>
            <person name="Culley D."/>
            <person name="Daum C."/>
            <person name="Ezra D."/>
            <person name="Gonzalez J."/>
            <person name="Henrissat B."/>
            <person name="Kuo A."/>
            <person name="Liang C."/>
            <person name="Lipzen A."/>
            <person name="Lutzoni F."/>
            <person name="Magnuson J."/>
            <person name="Mondo S."/>
            <person name="Nolan M."/>
            <person name="Ohm R."/>
            <person name="Pangilinan J."/>
            <person name="Park H.-J."/>
            <person name="Ramirez L."/>
            <person name="Alfaro M."/>
            <person name="Sun H."/>
            <person name="Tritt A."/>
            <person name="Yoshinaga Y."/>
            <person name="Zwiers L.-H."/>
            <person name="Turgeon B."/>
            <person name="Goodwin S."/>
            <person name="Spatafora J."/>
            <person name="Crous P."/>
            <person name="Grigoriev I."/>
        </authorList>
    </citation>
    <scope>NUCLEOTIDE SEQUENCE</scope>
    <source>
        <strain evidence="10">CBS 269.34</strain>
    </source>
</reference>
<dbReference type="FunFam" id="1.20.1250.20:FF:000134">
    <property type="entry name" value="MFS sugar transporter protein"/>
    <property type="match status" value="1"/>
</dbReference>
<dbReference type="AlphaFoldDB" id="A0A6A6QJL1"/>
<keyword evidence="6 8" id="KW-0472">Membrane</keyword>
<keyword evidence="3 7" id="KW-0813">Transport</keyword>
<dbReference type="PROSITE" id="PS00216">
    <property type="entry name" value="SUGAR_TRANSPORT_1"/>
    <property type="match status" value="1"/>
</dbReference>
<evidence type="ECO:0000256" key="1">
    <source>
        <dbReference type="ARBA" id="ARBA00004141"/>
    </source>
</evidence>
<feature type="transmembrane region" description="Helical" evidence="8">
    <location>
        <begin position="179"/>
        <end position="196"/>
    </location>
</feature>
<feature type="transmembrane region" description="Helical" evidence="8">
    <location>
        <begin position="423"/>
        <end position="443"/>
    </location>
</feature>
<dbReference type="InterPro" id="IPR050360">
    <property type="entry name" value="MFS_Sugar_Transporters"/>
</dbReference>
<feature type="transmembrane region" description="Helical" evidence="8">
    <location>
        <begin position="111"/>
        <end position="132"/>
    </location>
</feature>
<evidence type="ECO:0000313" key="11">
    <source>
        <dbReference type="Proteomes" id="UP000799750"/>
    </source>
</evidence>
<dbReference type="Proteomes" id="UP000799750">
    <property type="component" value="Unassembled WGS sequence"/>
</dbReference>
<evidence type="ECO:0000256" key="2">
    <source>
        <dbReference type="ARBA" id="ARBA00010992"/>
    </source>
</evidence>
<evidence type="ECO:0000256" key="7">
    <source>
        <dbReference type="RuleBase" id="RU003346"/>
    </source>
</evidence>
<evidence type="ECO:0000313" key="10">
    <source>
        <dbReference type="EMBL" id="KAF2492150.1"/>
    </source>
</evidence>
<dbReference type="OrthoDB" id="5399138at2759"/>
<keyword evidence="5 8" id="KW-1133">Transmembrane helix</keyword>
<feature type="transmembrane region" description="Helical" evidence="8">
    <location>
        <begin position="394"/>
        <end position="417"/>
    </location>
</feature>
<protein>
    <submittedName>
        <fullName evidence="10">General substrate transporter</fullName>
    </submittedName>
</protein>
<organism evidence="10 11">
    <name type="scientific">Lophium mytilinum</name>
    <dbReference type="NCBI Taxonomy" id="390894"/>
    <lineage>
        <taxon>Eukaryota</taxon>
        <taxon>Fungi</taxon>
        <taxon>Dikarya</taxon>
        <taxon>Ascomycota</taxon>
        <taxon>Pezizomycotina</taxon>
        <taxon>Dothideomycetes</taxon>
        <taxon>Pleosporomycetidae</taxon>
        <taxon>Mytilinidiales</taxon>
        <taxon>Mytilinidiaceae</taxon>
        <taxon>Lophium</taxon>
    </lineage>
</organism>
<dbReference type="InterPro" id="IPR020846">
    <property type="entry name" value="MFS_dom"/>
</dbReference>
<name>A0A6A6QJL1_9PEZI</name>
<dbReference type="PANTHER" id="PTHR48022:SF2">
    <property type="entry name" value="PLASTIDIC GLUCOSE TRANSPORTER 4"/>
    <property type="match status" value="1"/>
</dbReference>
<comment type="subcellular location">
    <subcellularLocation>
        <location evidence="1">Membrane</location>
        <topology evidence="1">Multi-pass membrane protein</topology>
    </subcellularLocation>
</comment>
<evidence type="ECO:0000256" key="4">
    <source>
        <dbReference type="ARBA" id="ARBA00022692"/>
    </source>
</evidence>
<comment type="similarity">
    <text evidence="2 7">Belongs to the major facilitator superfamily. Sugar transporter (TC 2.A.1.1) family.</text>
</comment>
<dbReference type="InterPro" id="IPR005828">
    <property type="entry name" value="MFS_sugar_transport-like"/>
</dbReference>
<dbReference type="Pfam" id="PF00083">
    <property type="entry name" value="Sugar_tr"/>
    <property type="match status" value="1"/>
</dbReference>
<feature type="transmembrane region" description="Helical" evidence="8">
    <location>
        <begin position="261"/>
        <end position="285"/>
    </location>
</feature>
<feature type="transmembrane region" description="Helical" evidence="8">
    <location>
        <begin position="86"/>
        <end position="105"/>
    </location>
</feature>
<feature type="domain" description="Major facilitator superfamily (MFS) profile" evidence="9">
    <location>
        <begin position="17"/>
        <end position="448"/>
    </location>
</feature>
<evidence type="ECO:0000256" key="3">
    <source>
        <dbReference type="ARBA" id="ARBA00022448"/>
    </source>
</evidence>
<dbReference type="PROSITE" id="PS00217">
    <property type="entry name" value="SUGAR_TRANSPORT_2"/>
    <property type="match status" value="1"/>
</dbReference>
<feature type="transmembrane region" description="Helical" evidence="8">
    <location>
        <begin position="12"/>
        <end position="30"/>
    </location>
</feature>
<proteinExistence type="inferred from homology"/>
<dbReference type="GO" id="GO:0005351">
    <property type="term" value="F:carbohydrate:proton symporter activity"/>
    <property type="evidence" value="ECO:0007669"/>
    <property type="project" value="TreeGrafter"/>
</dbReference>
<dbReference type="PROSITE" id="PS50850">
    <property type="entry name" value="MFS"/>
    <property type="match status" value="1"/>
</dbReference>
<dbReference type="PRINTS" id="PR00171">
    <property type="entry name" value="SUGRTRNSPORT"/>
</dbReference>
<dbReference type="SUPFAM" id="SSF103473">
    <property type="entry name" value="MFS general substrate transporter"/>
    <property type="match status" value="1"/>
</dbReference>
<keyword evidence="11" id="KW-1185">Reference proteome</keyword>
<feature type="transmembrane region" description="Helical" evidence="8">
    <location>
        <begin position="297"/>
        <end position="318"/>
    </location>
</feature>
<feature type="transmembrane region" description="Helical" evidence="8">
    <location>
        <begin position="54"/>
        <end position="74"/>
    </location>
</feature>
<gene>
    <name evidence="10" type="ORF">BU16DRAFT_514873</name>
</gene>
<dbReference type="InterPro" id="IPR036259">
    <property type="entry name" value="MFS_trans_sf"/>
</dbReference>
<dbReference type="EMBL" id="MU004194">
    <property type="protein sequence ID" value="KAF2492150.1"/>
    <property type="molecule type" value="Genomic_DNA"/>
</dbReference>
<keyword evidence="4 8" id="KW-0812">Transmembrane</keyword>
<dbReference type="InterPro" id="IPR003663">
    <property type="entry name" value="Sugar/inositol_transpt"/>
</dbReference>
<dbReference type="PANTHER" id="PTHR48022">
    <property type="entry name" value="PLASTIDIC GLUCOSE TRANSPORTER 4"/>
    <property type="match status" value="1"/>
</dbReference>
<dbReference type="GO" id="GO:0016020">
    <property type="term" value="C:membrane"/>
    <property type="evidence" value="ECO:0007669"/>
    <property type="project" value="UniProtKB-SubCell"/>
</dbReference>
<sequence length="546" mass="58344">MASVFKKIVNPPGYVVASSLISIGGFLNGYDTGSIGSVTEMKFFQDTFGELTPIMRGFTVSLIMLTGAFPSFFAGQLANRYGHLSIIMAGALVFTVGAALQGGAYHLPMFLSGRALGGLGEGLWLSNCYVYVSEISPSARRGVLVSISQLATTTGLCAGYFTCYGSTKIASSISWRLPYIVQAAFALTLAVSTWFLPTSPRWLMLSGKRDEALKESDRLNLSRVEAEKDFLNSTNELHAAPSTLEGFLIIFRRQYRARTMLALFILGMVQLSGIDGVLFYAPTLFAQAGLPSQSASFLASGVSAILIFAVSIPAFLVADRVGRRTSILVGGSGLAFCMIVIGSLYASKSVHSTGPVRWVVVVLIFAFALTYAFTWAVSAKLYASEIQPARTRAAASCVAQGVNFLTNWLVAFTTPIFLAKSSFGAYFLFGFLTLGTVLVLTAYMPETRGRSLEDIQSAFHHRPLARSWMYHLRKLFSRSGVSPAGSEGARSDRSSLELNTMRGANGSTPIDVGGLLVVDGGAGTGIERGVDSAAADRITEVRAVAA</sequence>
<dbReference type="NCBIfam" id="TIGR00879">
    <property type="entry name" value="SP"/>
    <property type="match status" value="1"/>
</dbReference>
<evidence type="ECO:0000256" key="5">
    <source>
        <dbReference type="ARBA" id="ARBA00022989"/>
    </source>
</evidence>
<accession>A0A6A6QJL1</accession>
<evidence type="ECO:0000259" key="9">
    <source>
        <dbReference type="PROSITE" id="PS50850"/>
    </source>
</evidence>
<feature type="transmembrane region" description="Helical" evidence="8">
    <location>
        <begin position="144"/>
        <end position="167"/>
    </location>
</feature>
<evidence type="ECO:0000256" key="8">
    <source>
        <dbReference type="SAM" id="Phobius"/>
    </source>
</evidence>
<feature type="transmembrane region" description="Helical" evidence="8">
    <location>
        <begin position="325"/>
        <end position="346"/>
    </location>
</feature>
<dbReference type="Gene3D" id="1.20.1250.20">
    <property type="entry name" value="MFS general substrate transporter like domains"/>
    <property type="match status" value="1"/>
</dbReference>
<feature type="transmembrane region" description="Helical" evidence="8">
    <location>
        <begin position="358"/>
        <end position="382"/>
    </location>
</feature>
<evidence type="ECO:0000256" key="6">
    <source>
        <dbReference type="ARBA" id="ARBA00023136"/>
    </source>
</evidence>
<dbReference type="InterPro" id="IPR005829">
    <property type="entry name" value="Sugar_transporter_CS"/>
</dbReference>